<gene>
    <name evidence="1" type="ordered locus">Deipe_0474</name>
</gene>
<name>K9ZZ90_DEIPD</name>
<dbReference type="HOGENOM" id="CLU_2057539_0_0_0"/>
<accession>K9ZZ90</accession>
<dbReference type="OrthoDB" id="71355at2"/>
<dbReference type="Proteomes" id="UP000010467">
    <property type="component" value="Chromosome"/>
</dbReference>
<dbReference type="EMBL" id="CP003382">
    <property type="protein sequence ID" value="AFZ66070.1"/>
    <property type="molecule type" value="Genomic_DNA"/>
</dbReference>
<dbReference type="PATRIC" id="fig|937777.3.peg.480"/>
<dbReference type="RefSeq" id="WP_015234380.1">
    <property type="nucleotide sequence ID" value="NC_019793.1"/>
</dbReference>
<sequence>MATNPKDRAACLKLTQRVVGDSAGWDASQWGDQLDEDAVTRGSDTYWRPYATALAYLSRPDRLKSRSEGEVSETFVDPAASLAFLEGKSGEWDAGLPDDPNTAEVENELDLRVTFTGYR</sequence>
<evidence type="ECO:0000313" key="2">
    <source>
        <dbReference type="Proteomes" id="UP000010467"/>
    </source>
</evidence>
<keyword evidence="2" id="KW-1185">Reference proteome</keyword>
<evidence type="ECO:0000313" key="1">
    <source>
        <dbReference type="EMBL" id="AFZ66070.1"/>
    </source>
</evidence>
<dbReference type="STRING" id="937777.Deipe_0474"/>
<dbReference type="AlphaFoldDB" id="K9ZZ90"/>
<reference evidence="2" key="1">
    <citation type="submission" date="2012-03" db="EMBL/GenBank/DDBJ databases">
        <title>Complete sequence of chromosome of Deinococcus peraridilitoris DSM 19664.</title>
        <authorList>
            <person name="Lucas S."/>
            <person name="Copeland A."/>
            <person name="Lapidus A."/>
            <person name="Glavina del Rio T."/>
            <person name="Dalin E."/>
            <person name="Tice H."/>
            <person name="Bruce D."/>
            <person name="Goodwin L."/>
            <person name="Pitluck S."/>
            <person name="Peters L."/>
            <person name="Mikhailova N."/>
            <person name="Lu M."/>
            <person name="Kyrpides N."/>
            <person name="Mavromatis K."/>
            <person name="Ivanova N."/>
            <person name="Brettin T."/>
            <person name="Detter J.C."/>
            <person name="Han C."/>
            <person name="Larimer F."/>
            <person name="Land M."/>
            <person name="Hauser L."/>
            <person name="Markowitz V."/>
            <person name="Cheng J.-F."/>
            <person name="Hugenholtz P."/>
            <person name="Woyke T."/>
            <person name="Wu D."/>
            <person name="Pukall R."/>
            <person name="Steenblock K."/>
            <person name="Brambilla E."/>
            <person name="Klenk H.-P."/>
            <person name="Eisen J.A."/>
        </authorList>
    </citation>
    <scope>NUCLEOTIDE SEQUENCE [LARGE SCALE GENOMIC DNA]</scope>
    <source>
        <strain evidence="2">DSM 19664 / LMG 22246 / CIP 109416 / KR-200</strain>
    </source>
</reference>
<dbReference type="KEGG" id="dpd:Deipe_0474"/>
<protein>
    <submittedName>
        <fullName evidence="1">Uncharacterized protein</fullName>
    </submittedName>
</protein>
<proteinExistence type="predicted"/>
<organism evidence="1 2">
    <name type="scientific">Deinococcus peraridilitoris (strain DSM 19664 / LMG 22246 / CIP 109416 / KR-200)</name>
    <dbReference type="NCBI Taxonomy" id="937777"/>
    <lineage>
        <taxon>Bacteria</taxon>
        <taxon>Thermotogati</taxon>
        <taxon>Deinococcota</taxon>
        <taxon>Deinococci</taxon>
        <taxon>Deinococcales</taxon>
        <taxon>Deinococcaceae</taxon>
        <taxon>Deinococcus</taxon>
    </lineage>
</organism>